<accession>A0ABN5LG39</accession>
<gene>
    <name evidence="2" type="ORF">DK182_01400</name>
</gene>
<reference evidence="2 3" key="1">
    <citation type="submission" date="2018-05" db="EMBL/GenBank/DDBJ databases">
        <title>Complete genome sequences of Streptococcus sobrinus.</title>
        <authorList>
            <person name="Sales M."/>
            <person name="Jensen P.A."/>
        </authorList>
    </citation>
    <scope>NUCLEOTIDE SEQUENCE [LARGE SCALE GENOMIC DNA]</scope>
    <source>
        <strain evidence="2 3">SL1</strain>
    </source>
</reference>
<evidence type="ECO:0000313" key="3">
    <source>
        <dbReference type="Proteomes" id="UP000245369"/>
    </source>
</evidence>
<dbReference type="Pfam" id="PF11457">
    <property type="entry name" value="DUF3021"/>
    <property type="match status" value="1"/>
</dbReference>
<dbReference type="Proteomes" id="UP000245369">
    <property type="component" value="Chromosome"/>
</dbReference>
<protein>
    <submittedName>
        <fullName evidence="2">DUF3021 domain-containing protein</fullName>
    </submittedName>
</protein>
<name>A0ABN5LG39_9STRE</name>
<feature type="transmembrane region" description="Helical" evidence="1">
    <location>
        <begin position="43"/>
        <end position="60"/>
    </location>
</feature>
<dbReference type="EMBL" id="CP029490">
    <property type="protein sequence ID" value="AWN20078.1"/>
    <property type="molecule type" value="Genomic_DNA"/>
</dbReference>
<proteinExistence type="predicted"/>
<organism evidence="2 3">
    <name type="scientific">Streptococcus sobrinus</name>
    <dbReference type="NCBI Taxonomy" id="1310"/>
    <lineage>
        <taxon>Bacteria</taxon>
        <taxon>Bacillati</taxon>
        <taxon>Bacillota</taxon>
        <taxon>Bacilli</taxon>
        <taxon>Lactobacillales</taxon>
        <taxon>Streptococcaceae</taxon>
        <taxon>Streptococcus</taxon>
    </lineage>
</organism>
<dbReference type="RefSeq" id="WP_050585023.1">
    <property type="nucleotide sequence ID" value="NZ_CP029490.1"/>
</dbReference>
<keyword evidence="3" id="KW-1185">Reference proteome</keyword>
<keyword evidence="1" id="KW-0472">Membrane</keyword>
<feature type="transmembrane region" description="Helical" evidence="1">
    <location>
        <begin position="12"/>
        <end position="31"/>
    </location>
</feature>
<evidence type="ECO:0000256" key="1">
    <source>
        <dbReference type="SAM" id="Phobius"/>
    </source>
</evidence>
<feature type="transmembrane region" description="Helical" evidence="1">
    <location>
        <begin position="100"/>
        <end position="119"/>
    </location>
</feature>
<keyword evidence="1" id="KW-0812">Transmembrane</keyword>
<dbReference type="GeneID" id="93923175"/>
<keyword evidence="1" id="KW-1133">Transmembrane helix</keyword>
<sequence length="148" mass="17688">MITVKINFRKLVWYFLIGIGFGSLSFVATLWLEGTQSQTVPQITNVIWVSGLIGIISMIFELERPPFFFRLILHFFLVYALVCLMNNLNHYYWPILSFELLGNFMVSYLIIWTIVYFFLTRRLGRINQRLAEKREKPRQTHEENNVFR</sequence>
<dbReference type="InterPro" id="IPR021560">
    <property type="entry name" value="DUF3021"/>
</dbReference>
<evidence type="ECO:0000313" key="2">
    <source>
        <dbReference type="EMBL" id="AWN20078.1"/>
    </source>
</evidence>
<feature type="transmembrane region" description="Helical" evidence="1">
    <location>
        <begin position="67"/>
        <end position="88"/>
    </location>
</feature>